<evidence type="ECO:0000313" key="5">
    <source>
        <dbReference type="Proteomes" id="UP000325458"/>
    </source>
</evidence>
<keyword evidence="4" id="KW-1185">Reference proteome</keyword>
<dbReference type="GeneID" id="90924373"/>
<feature type="region of interest" description="Disordered" evidence="1">
    <location>
        <begin position="138"/>
        <end position="164"/>
    </location>
</feature>
<dbReference type="KEGG" id="spla:CP981_13815"/>
<accession>A0AAE6TM91</accession>
<dbReference type="RefSeq" id="WP_085927472.1">
    <property type="nucleotide sequence ID" value="NZ_BAABSS010000050.1"/>
</dbReference>
<evidence type="ECO:0000313" key="2">
    <source>
        <dbReference type="EMBL" id="OSY38835.1"/>
    </source>
</evidence>
<gene>
    <name evidence="2" type="ORF">BG653_05941</name>
    <name evidence="3" type="ORF">CP981_13815</name>
</gene>
<organism evidence="3 5">
    <name type="scientific">Streptomyces platensis</name>
    <dbReference type="NCBI Taxonomy" id="58346"/>
    <lineage>
        <taxon>Bacteria</taxon>
        <taxon>Bacillati</taxon>
        <taxon>Actinomycetota</taxon>
        <taxon>Actinomycetes</taxon>
        <taxon>Kitasatosporales</taxon>
        <taxon>Streptomycetaceae</taxon>
        <taxon>Streptomyces</taxon>
    </lineage>
</organism>
<protein>
    <submittedName>
        <fullName evidence="3">Uncharacterized protein</fullName>
    </submittedName>
</protein>
<evidence type="ECO:0000313" key="3">
    <source>
        <dbReference type="EMBL" id="QEV52591.1"/>
    </source>
</evidence>
<name>A0AAE6TM91_STRPT</name>
<dbReference type="EMBL" id="MIGA01000055">
    <property type="protein sequence ID" value="OSY38835.1"/>
    <property type="molecule type" value="Genomic_DNA"/>
</dbReference>
<reference evidence="3 5" key="2">
    <citation type="submission" date="2017-09" db="EMBL/GenBank/DDBJ databases">
        <authorList>
            <person name="Lee N."/>
            <person name="Cho B.-K."/>
        </authorList>
    </citation>
    <scope>NUCLEOTIDE SEQUENCE [LARGE SCALE GENOMIC DNA]</scope>
    <source>
        <strain evidence="3 5">ATCC 23948</strain>
    </source>
</reference>
<evidence type="ECO:0000256" key="1">
    <source>
        <dbReference type="SAM" id="MobiDB-lite"/>
    </source>
</evidence>
<reference evidence="2 4" key="1">
    <citation type="submission" date="2016-09" db="EMBL/GenBank/DDBJ databases">
        <title>Streptomyces platensis DSM40041, a candidate organism with high potential of specific P450 cytochromes.</title>
        <authorList>
            <person name="Grumaz C."/>
            <person name="Vainshtein Y."/>
            <person name="Kirstahler P."/>
            <person name="Sohn K."/>
        </authorList>
    </citation>
    <scope>NUCLEOTIDE SEQUENCE [LARGE SCALE GENOMIC DNA]</scope>
    <source>
        <strain evidence="2 4">DSM 40041</strain>
    </source>
</reference>
<evidence type="ECO:0000313" key="4">
    <source>
        <dbReference type="Proteomes" id="UP000194225"/>
    </source>
</evidence>
<dbReference type="AlphaFoldDB" id="A0AAE6TM91"/>
<dbReference type="Proteomes" id="UP000325458">
    <property type="component" value="Chromosome"/>
</dbReference>
<sequence>MSEHTIVGDTEQPEVSWDFGVGVLSIAADGPVPGSNGSPSVRINFSSRIWISLDRNGSPVSVDILDAPAIIARLVPPARRGDPGPGPATAAAGGIPWLLDTDSDWIWVELIRSPISQRLERNGHVELRLTDDRPTQLKLRVPVTGASSREPVAGAPDRAGAALP</sequence>
<dbReference type="EMBL" id="CP023691">
    <property type="protein sequence ID" value="QEV52591.1"/>
    <property type="molecule type" value="Genomic_DNA"/>
</dbReference>
<dbReference type="Proteomes" id="UP000194225">
    <property type="component" value="Unassembled WGS sequence"/>
</dbReference>
<proteinExistence type="predicted"/>